<dbReference type="PROSITE" id="PS51257">
    <property type="entry name" value="PROKAR_LIPOPROTEIN"/>
    <property type="match status" value="1"/>
</dbReference>
<feature type="signal peptide" evidence="1">
    <location>
        <begin position="1"/>
        <end position="23"/>
    </location>
</feature>
<organism evidence="2 3">
    <name type="scientific">Streptomyces cyaneofuscatus</name>
    <dbReference type="NCBI Taxonomy" id="66883"/>
    <lineage>
        <taxon>Bacteria</taxon>
        <taxon>Bacillati</taxon>
        <taxon>Actinomycetota</taxon>
        <taxon>Actinomycetes</taxon>
        <taxon>Kitasatosporales</taxon>
        <taxon>Streptomycetaceae</taxon>
        <taxon>Streptomyces</taxon>
    </lineage>
</organism>
<keyword evidence="1" id="KW-0732">Signal</keyword>
<feature type="chain" id="PRO_5047274752" description="DUF3558 domain-containing protein" evidence="1">
    <location>
        <begin position="24"/>
        <end position="180"/>
    </location>
</feature>
<accession>A0ABZ1F3U4</accession>
<evidence type="ECO:0000313" key="2">
    <source>
        <dbReference type="EMBL" id="WSB11090.1"/>
    </source>
</evidence>
<sequence length="180" mass="20202">MRHVRRFAAAIPLILIATTTGCAEGEPKTAPELPEQFCWNAFDRNDVQPFLPKGDRLSQDADAFRFSERKRFASCLIHVDGNSAFSARATFEENEALLEWSSFDRLKPDTVHIGKKGIVWNTGARTYFPCKTPGDSDTSTANYLELDIFLSGARLQNHRKSLPGLLTQFTTFAQKELKCA</sequence>
<evidence type="ECO:0000313" key="3">
    <source>
        <dbReference type="Proteomes" id="UP001356428"/>
    </source>
</evidence>
<gene>
    <name evidence="2" type="ORF">OG849_29495</name>
</gene>
<dbReference type="EMBL" id="CP109083">
    <property type="protein sequence ID" value="WSB11090.1"/>
    <property type="molecule type" value="Genomic_DNA"/>
</dbReference>
<keyword evidence="3" id="KW-1185">Reference proteome</keyword>
<name>A0ABZ1F3U4_9ACTN</name>
<proteinExistence type="predicted"/>
<reference evidence="2 3" key="1">
    <citation type="submission" date="2022-10" db="EMBL/GenBank/DDBJ databases">
        <title>The complete genomes of actinobacterial strains from the NBC collection.</title>
        <authorList>
            <person name="Joergensen T.S."/>
            <person name="Alvarez Arevalo M."/>
            <person name="Sterndorff E.B."/>
            <person name="Faurdal D."/>
            <person name="Vuksanovic O."/>
            <person name="Mourched A.-S."/>
            <person name="Charusanti P."/>
            <person name="Shaw S."/>
            <person name="Blin K."/>
            <person name="Weber T."/>
        </authorList>
    </citation>
    <scope>NUCLEOTIDE SEQUENCE [LARGE SCALE GENOMIC DNA]</scope>
    <source>
        <strain evidence="2 3">NBC 01792</strain>
    </source>
</reference>
<evidence type="ECO:0000256" key="1">
    <source>
        <dbReference type="SAM" id="SignalP"/>
    </source>
</evidence>
<dbReference type="Proteomes" id="UP001356428">
    <property type="component" value="Chromosome"/>
</dbReference>
<evidence type="ECO:0008006" key="4">
    <source>
        <dbReference type="Google" id="ProtNLM"/>
    </source>
</evidence>
<dbReference type="RefSeq" id="WP_326702920.1">
    <property type="nucleotide sequence ID" value="NZ_CP109083.1"/>
</dbReference>
<protein>
    <recommendedName>
        <fullName evidence="4">DUF3558 domain-containing protein</fullName>
    </recommendedName>
</protein>